<proteinExistence type="inferred from homology"/>
<gene>
    <name evidence="3" type="ORF">EJ997_02875</name>
</gene>
<protein>
    <submittedName>
        <fullName evidence="3">SUF system NifU family Fe-S cluster assembly protein</fullName>
    </submittedName>
</protein>
<dbReference type="EMBL" id="CP034593">
    <property type="protein sequence ID" value="AZQ76442.1"/>
    <property type="molecule type" value="Genomic_DNA"/>
</dbReference>
<organism evidence="3 4">
    <name type="scientific">Flaviflexus ciconiae</name>
    <dbReference type="NCBI Taxonomy" id="2496867"/>
    <lineage>
        <taxon>Bacteria</taxon>
        <taxon>Bacillati</taxon>
        <taxon>Actinomycetota</taxon>
        <taxon>Actinomycetes</taxon>
        <taxon>Actinomycetales</taxon>
        <taxon>Actinomycetaceae</taxon>
        <taxon>Flaviflexus</taxon>
    </lineage>
</organism>
<dbReference type="GO" id="GO:0005506">
    <property type="term" value="F:iron ion binding"/>
    <property type="evidence" value="ECO:0007669"/>
    <property type="project" value="InterPro"/>
</dbReference>
<dbReference type="InterPro" id="IPR002871">
    <property type="entry name" value="NIF_FeS_clus_asmbl_NifU_N"/>
</dbReference>
<dbReference type="NCBIfam" id="TIGR01994">
    <property type="entry name" value="SUF_scaf_2"/>
    <property type="match status" value="1"/>
</dbReference>
<dbReference type="FunFam" id="3.90.1010.10:FF:000002">
    <property type="entry name" value="Iron-sulfur cluster assembly scaffold protein NifU"/>
    <property type="match status" value="1"/>
</dbReference>
<dbReference type="KEGG" id="flh:EJ997_02875"/>
<sequence>MSELDQMYREIILDHAKLRHGHGLLENPDGESFQVNPTCGDQVTVQLNMDGDTIRELVWDGKGCSISQASISVMTGLVEGKSVAEANELLDLFTELMNSRGKGIEDEKLDRLEDASAFVGVAQFPARIKCALLGWMAMRDATIKASSMKGEGQ</sequence>
<evidence type="ECO:0000256" key="1">
    <source>
        <dbReference type="ARBA" id="ARBA00006420"/>
    </source>
</evidence>
<name>A0A3Q9G3D5_9ACTO</name>
<dbReference type="Proteomes" id="UP000280344">
    <property type="component" value="Chromosome"/>
</dbReference>
<reference evidence="3 4" key="1">
    <citation type="submission" date="2018-12" db="EMBL/GenBank/DDBJ databases">
        <title>Complete genome sequence of Flaviflexus sp. H23T48.</title>
        <authorList>
            <person name="Bae J.-W."/>
            <person name="Lee J.-Y."/>
        </authorList>
    </citation>
    <scope>NUCLEOTIDE SEQUENCE [LARGE SCALE GENOMIC DNA]</scope>
    <source>
        <strain evidence="3 4">H23T48</strain>
    </source>
</reference>
<evidence type="ECO:0000313" key="3">
    <source>
        <dbReference type="EMBL" id="AZQ76442.1"/>
    </source>
</evidence>
<dbReference type="GO" id="GO:0051536">
    <property type="term" value="F:iron-sulfur cluster binding"/>
    <property type="evidence" value="ECO:0007669"/>
    <property type="project" value="InterPro"/>
</dbReference>
<dbReference type="PANTHER" id="PTHR10093">
    <property type="entry name" value="IRON-SULFUR CLUSTER ASSEMBLY ENZYME NIFU HOMOLOG"/>
    <property type="match status" value="1"/>
</dbReference>
<comment type="similarity">
    <text evidence="1">Belongs to the NifU family.</text>
</comment>
<dbReference type="AlphaFoldDB" id="A0A3Q9G3D5"/>
<dbReference type="Pfam" id="PF01592">
    <property type="entry name" value="NifU_N"/>
    <property type="match status" value="1"/>
</dbReference>
<dbReference type="OrthoDB" id="9804157at2"/>
<keyword evidence="4" id="KW-1185">Reference proteome</keyword>
<feature type="domain" description="NIF system FeS cluster assembly NifU N-terminal" evidence="2">
    <location>
        <begin position="7"/>
        <end position="130"/>
    </location>
</feature>
<dbReference type="Gene3D" id="3.90.1010.10">
    <property type="match status" value="1"/>
</dbReference>
<evidence type="ECO:0000259" key="2">
    <source>
        <dbReference type="Pfam" id="PF01592"/>
    </source>
</evidence>
<accession>A0A3Q9G3D5</accession>
<dbReference type="RefSeq" id="WP_126703250.1">
    <property type="nucleotide sequence ID" value="NZ_CP034593.1"/>
</dbReference>
<dbReference type="CDD" id="cd06664">
    <property type="entry name" value="IscU_like"/>
    <property type="match status" value="1"/>
</dbReference>
<dbReference type="SUPFAM" id="SSF82649">
    <property type="entry name" value="SufE/NifU"/>
    <property type="match status" value="1"/>
</dbReference>
<dbReference type="GO" id="GO:0016226">
    <property type="term" value="P:iron-sulfur cluster assembly"/>
    <property type="evidence" value="ECO:0007669"/>
    <property type="project" value="InterPro"/>
</dbReference>
<evidence type="ECO:0000313" key="4">
    <source>
        <dbReference type="Proteomes" id="UP000280344"/>
    </source>
</evidence>